<dbReference type="GO" id="GO:0008444">
    <property type="term" value="F:CDP-diacylglycerol-glycerol-3-phosphate 3-phosphatidyltransferase activity"/>
    <property type="evidence" value="ECO:0007669"/>
    <property type="project" value="UniProtKB-EC"/>
</dbReference>
<name>A0ABX7S905_9BACT</name>
<dbReference type="PIRSF" id="PIRSF000847">
    <property type="entry name" value="Phos_ph_gly_syn"/>
    <property type="match status" value="1"/>
</dbReference>
<keyword evidence="6 13" id="KW-1133">Transmembrane helix</keyword>
<protein>
    <recommendedName>
        <fullName evidence="11">CDP-diacylglycerol--glycerol-3-phosphate 3-phosphatidyltransferase</fullName>
        <ecNumber evidence="11">2.7.8.5</ecNumber>
    </recommendedName>
</protein>
<evidence type="ECO:0000256" key="7">
    <source>
        <dbReference type="ARBA" id="ARBA00023098"/>
    </source>
</evidence>
<evidence type="ECO:0000256" key="10">
    <source>
        <dbReference type="ARBA" id="ARBA00023264"/>
    </source>
</evidence>
<keyword evidence="8 13" id="KW-0472">Membrane</keyword>
<dbReference type="RefSeq" id="WP_207566868.1">
    <property type="nucleotide sequence ID" value="NZ_CP071446.1"/>
</dbReference>
<evidence type="ECO:0000256" key="12">
    <source>
        <dbReference type="RuleBase" id="RU003750"/>
    </source>
</evidence>
<reference evidence="14 15" key="1">
    <citation type="submission" date="2021-03" db="EMBL/GenBank/DDBJ databases">
        <title>Thermosipho ferrireducens sp.nov., an anaerobic thermophilic iron-reducing bacterium isolated from a deep-sea hydrothermal sulfide deposits.</title>
        <authorList>
            <person name="Zeng X."/>
            <person name="Chen Y."/>
            <person name="Shao Z."/>
        </authorList>
    </citation>
    <scope>NUCLEOTIDE SEQUENCE [LARGE SCALE GENOMIC DNA]</scope>
    <source>
        <strain evidence="14 15">JL129W03</strain>
    </source>
</reference>
<keyword evidence="9" id="KW-0594">Phospholipid biosynthesis</keyword>
<dbReference type="PANTHER" id="PTHR14269:SF62">
    <property type="entry name" value="CDP-DIACYLGLYCEROL--GLYCEROL-3-PHOSPHATE 3-PHOSPHATIDYLTRANSFERASE 1, CHLOROPLASTIC"/>
    <property type="match status" value="1"/>
</dbReference>
<dbReference type="NCBIfam" id="TIGR00560">
    <property type="entry name" value="pgsA"/>
    <property type="match status" value="1"/>
</dbReference>
<evidence type="ECO:0000256" key="5">
    <source>
        <dbReference type="ARBA" id="ARBA00022692"/>
    </source>
</evidence>
<evidence type="ECO:0000256" key="8">
    <source>
        <dbReference type="ARBA" id="ARBA00023136"/>
    </source>
</evidence>
<dbReference type="PROSITE" id="PS00379">
    <property type="entry name" value="CDP_ALCOHOL_P_TRANSF"/>
    <property type="match status" value="1"/>
</dbReference>
<evidence type="ECO:0000256" key="2">
    <source>
        <dbReference type="ARBA" id="ARBA00010441"/>
    </source>
</evidence>
<feature type="transmembrane region" description="Helical" evidence="13">
    <location>
        <begin position="114"/>
        <end position="136"/>
    </location>
</feature>
<keyword evidence="15" id="KW-1185">Reference proteome</keyword>
<dbReference type="InterPro" id="IPR043130">
    <property type="entry name" value="CDP-OH_PTrfase_TM_dom"/>
</dbReference>
<organism evidence="14 15">
    <name type="scientific">Thermosipho ferrireducens</name>
    <dbReference type="NCBI Taxonomy" id="2571116"/>
    <lineage>
        <taxon>Bacteria</taxon>
        <taxon>Thermotogati</taxon>
        <taxon>Thermotogota</taxon>
        <taxon>Thermotogae</taxon>
        <taxon>Thermotogales</taxon>
        <taxon>Fervidobacteriaceae</taxon>
        <taxon>Thermosipho</taxon>
    </lineage>
</organism>
<dbReference type="PANTHER" id="PTHR14269">
    <property type="entry name" value="CDP-DIACYLGLYCEROL--GLYCEROL-3-PHOSPHATE 3-PHOSPHATIDYLTRANSFERASE-RELATED"/>
    <property type="match status" value="1"/>
</dbReference>
<evidence type="ECO:0000256" key="1">
    <source>
        <dbReference type="ARBA" id="ARBA00004141"/>
    </source>
</evidence>
<evidence type="ECO:0000313" key="14">
    <source>
        <dbReference type="EMBL" id="QTA38147.1"/>
    </source>
</evidence>
<gene>
    <name evidence="14" type="primary">pgsA</name>
    <name evidence="14" type="ORF">JYK00_00970</name>
</gene>
<dbReference type="InterPro" id="IPR048254">
    <property type="entry name" value="CDP_ALCOHOL_P_TRANSF_CS"/>
</dbReference>
<dbReference type="InterPro" id="IPR004570">
    <property type="entry name" value="Phosphatidylglycerol_P_synth"/>
</dbReference>
<sequence>MNVPNTITWGRIFLTGIIVTFMIFEKYQTAFILFLIAALSDYADGYFARKLNQVTTFGKVFDQMSDKILITSVMIIMVEKSFLPGWIVVTIVFRDTIVSAVRMTASTTGKVIAANYFGKIKTVFQMALVIGIFLQMGNLGDFYMLNTILEYVVVFFTILSGFIYVYQNRSVLKG</sequence>
<keyword evidence="4 12" id="KW-0808">Transferase</keyword>
<dbReference type="InterPro" id="IPR000462">
    <property type="entry name" value="CDP-OH_P_trans"/>
</dbReference>
<evidence type="ECO:0000256" key="9">
    <source>
        <dbReference type="ARBA" id="ARBA00023209"/>
    </source>
</evidence>
<keyword evidence="3" id="KW-0444">Lipid biosynthesis</keyword>
<dbReference type="Pfam" id="PF01066">
    <property type="entry name" value="CDP-OH_P_transf"/>
    <property type="match status" value="1"/>
</dbReference>
<feature type="transmembrane region" description="Helical" evidence="13">
    <location>
        <begin position="148"/>
        <end position="166"/>
    </location>
</feature>
<dbReference type="Gene3D" id="1.20.120.1760">
    <property type="match status" value="1"/>
</dbReference>
<keyword evidence="7" id="KW-0443">Lipid metabolism</keyword>
<evidence type="ECO:0000313" key="15">
    <source>
        <dbReference type="Proteomes" id="UP000671862"/>
    </source>
</evidence>
<evidence type="ECO:0000256" key="13">
    <source>
        <dbReference type="SAM" id="Phobius"/>
    </source>
</evidence>
<accession>A0ABX7S905</accession>
<comment type="similarity">
    <text evidence="2 12">Belongs to the CDP-alcohol phosphatidyltransferase class-I family.</text>
</comment>
<feature type="transmembrane region" description="Helical" evidence="13">
    <location>
        <begin position="68"/>
        <end position="93"/>
    </location>
</feature>
<evidence type="ECO:0000256" key="4">
    <source>
        <dbReference type="ARBA" id="ARBA00022679"/>
    </source>
</evidence>
<proteinExistence type="inferred from homology"/>
<dbReference type="Proteomes" id="UP000671862">
    <property type="component" value="Chromosome"/>
</dbReference>
<dbReference type="InterPro" id="IPR050324">
    <property type="entry name" value="CDP-alcohol_PTase-I"/>
</dbReference>
<dbReference type="EC" id="2.7.8.5" evidence="11"/>
<dbReference type="EMBL" id="CP071446">
    <property type="protein sequence ID" value="QTA38147.1"/>
    <property type="molecule type" value="Genomic_DNA"/>
</dbReference>
<keyword evidence="10" id="KW-1208">Phospholipid metabolism</keyword>
<keyword evidence="5 13" id="KW-0812">Transmembrane</keyword>
<feature type="transmembrane region" description="Helical" evidence="13">
    <location>
        <begin position="6"/>
        <end position="24"/>
    </location>
</feature>
<comment type="subcellular location">
    <subcellularLocation>
        <location evidence="1">Membrane</location>
        <topology evidence="1">Multi-pass membrane protein</topology>
    </subcellularLocation>
</comment>
<evidence type="ECO:0000256" key="6">
    <source>
        <dbReference type="ARBA" id="ARBA00022989"/>
    </source>
</evidence>
<evidence type="ECO:0000256" key="11">
    <source>
        <dbReference type="NCBIfam" id="TIGR00560"/>
    </source>
</evidence>
<evidence type="ECO:0000256" key="3">
    <source>
        <dbReference type="ARBA" id="ARBA00022516"/>
    </source>
</evidence>